<keyword evidence="2" id="KW-1185">Reference proteome</keyword>
<sequence length="93" mass="10593">MSQEGADKMTFLDEAGDELELEFFALEKSVGAEIVIVRMADDDHPRNIVRHPVQDVNFVSPSEVHSIFRFWKRGRCGSRNRTCKQNHAEESSG</sequence>
<proteinExistence type="predicted"/>
<dbReference type="EMBL" id="JBBPBN010000063">
    <property type="protein sequence ID" value="KAK8986639.1"/>
    <property type="molecule type" value="Genomic_DNA"/>
</dbReference>
<comment type="caution">
    <text evidence="1">The sequence shown here is derived from an EMBL/GenBank/DDBJ whole genome shotgun (WGS) entry which is preliminary data.</text>
</comment>
<reference evidence="1 2" key="1">
    <citation type="journal article" date="2024" name="G3 (Bethesda)">
        <title>Genome assembly of Hibiscus sabdariffa L. provides insights into metabolisms of medicinal natural products.</title>
        <authorList>
            <person name="Kim T."/>
        </authorList>
    </citation>
    <scope>NUCLEOTIDE SEQUENCE [LARGE SCALE GENOMIC DNA]</scope>
    <source>
        <strain evidence="1">TK-2024</strain>
        <tissue evidence="1">Old leaves</tissue>
    </source>
</reference>
<gene>
    <name evidence="1" type="ORF">V6N11_010193</name>
</gene>
<evidence type="ECO:0000313" key="1">
    <source>
        <dbReference type="EMBL" id="KAK8986639.1"/>
    </source>
</evidence>
<organism evidence="1 2">
    <name type="scientific">Hibiscus sabdariffa</name>
    <name type="common">roselle</name>
    <dbReference type="NCBI Taxonomy" id="183260"/>
    <lineage>
        <taxon>Eukaryota</taxon>
        <taxon>Viridiplantae</taxon>
        <taxon>Streptophyta</taxon>
        <taxon>Embryophyta</taxon>
        <taxon>Tracheophyta</taxon>
        <taxon>Spermatophyta</taxon>
        <taxon>Magnoliopsida</taxon>
        <taxon>eudicotyledons</taxon>
        <taxon>Gunneridae</taxon>
        <taxon>Pentapetalae</taxon>
        <taxon>rosids</taxon>
        <taxon>malvids</taxon>
        <taxon>Malvales</taxon>
        <taxon>Malvaceae</taxon>
        <taxon>Malvoideae</taxon>
        <taxon>Hibiscus</taxon>
    </lineage>
</organism>
<accession>A0ABR2PDZ5</accession>
<protein>
    <submittedName>
        <fullName evidence="1">Uncharacterized protein</fullName>
    </submittedName>
</protein>
<dbReference type="Proteomes" id="UP001396334">
    <property type="component" value="Unassembled WGS sequence"/>
</dbReference>
<name>A0ABR2PDZ5_9ROSI</name>
<evidence type="ECO:0000313" key="2">
    <source>
        <dbReference type="Proteomes" id="UP001396334"/>
    </source>
</evidence>